<evidence type="ECO:0000256" key="2">
    <source>
        <dbReference type="SAM" id="SignalP"/>
    </source>
</evidence>
<proteinExistence type="predicted"/>
<reference evidence="3 4" key="1">
    <citation type="submission" date="2021-01" db="EMBL/GenBank/DDBJ databases">
        <title>Whole genome shotgun sequence of Catellatospora bangladeshensis NBRC 107357.</title>
        <authorList>
            <person name="Komaki H."/>
            <person name="Tamura T."/>
        </authorList>
    </citation>
    <scope>NUCLEOTIDE SEQUENCE [LARGE SCALE GENOMIC DNA]</scope>
    <source>
        <strain evidence="3 4">NBRC 107357</strain>
    </source>
</reference>
<comment type="caution">
    <text evidence="3">The sequence shown here is derived from an EMBL/GenBank/DDBJ whole genome shotgun (WGS) entry which is preliminary data.</text>
</comment>
<gene>
    <name evidence="3" type="ORF">Cba03nite_57070</name>
</gene>
<dbReference type="Proteomes" id="UP000601223">
    <property type="component" value="Unassembled WGS sequence"/>
</dbReference>
<dbReference type="AlphaFoldDB" id="A0A8J3NLT3"/>
<evidence type="ECO:0000313" key="4">
    <source>
        <dbReference type="Proteomes" id="UP000601223"/>
    </source>
</evidence>
<name>A0A8J3NLT3_9ACTN</name>
<feature type="signal peptide" evidence="2">
    <location>
        <begin position="1"/>
        <end position="23"/>
    </location>
</feature>
<dbReference type="EMBL" id="BONF01000036">
    <property type="protein sequence ID" value="GIF84358.1"/>
    <property type="molecule type" value="Genomic_DNA"/>
</dbReference>
<keyword evidence="2" id="KW-0732">Signal</keyword>
<feature type="chain" id="PRO_5039247931" description="Pectate lyase" evidence="2">
    <location>
        <begin position="24"/>
        <end position="73"/>
    </location>
</feature>
<evidence type="ECO:0008006" key="5">
    <source>
        <dbReference type="Google" id="ProtNLM"/>
    </source>
</evidence>
<protein>
    <recommendedName>
        <fullName evidence="5">Pectate lyase</fullName>
    </recommendedName>
</protein>
<evidence type="ECO:0000256" key="1">
    <source>
        <dbReference type="SAM" id="MobiDB-lite"/>
    </source>
</evidence>
<accession>A0A8J3NLT3</accession>
<evidence type="ECO:0000313" key="3">
    <source>
        <dbReference type="EMBL" id="GIF84358.1"/>
    </source>
</evidence>
<organism evidence="3 4">
    <name type="scientific">Catellatospora bangladeshensis</name>
    <dbReference type="NCBI Taxonomy" id="310355"/>
    <lineage>
        <taxon>Bacteria</taxon>
        <taxon>Bacillati</taxon>
        <taxon>Actinomycetota</taxon>
        <taxon>Actinomycetes</taxon>
        <taxon>Micromonosporales</taxon>
        <taxon>Micromonosporaceae</taxon>
        <taxon>Catellatospora</taxon>
    </lineage>
</organism>
<keyword evidence="4" id="KW-1185">Reference proteome</keyword>
<dbReference type="RefSeq" id="WP_203752523.1">
    <property type="nucleotide sequence ID" value="NZ_BONF01000036.1"/>
</dbReference>
<feature type="region of interest" description="Disordered" evidence="1">
    <location>
        <begin position="35"/>
        <end position="67"/>
    </location>
</feature>
<sequence length="73" mass="7338">MQSSILRRALTGVALSAALSAPAALAGAAPALVMAESQETEGPKPPPIKGFAAGDSTGDDDTADADRRIIVYN</sequence>